<dbReference type="EMBL" id="JASPKZ010007255">
    <property type="protein sequence ID" value="KAJ9585644.1"/>
    <property type="molecule type" value="Genomic_DNA"/>
</dbReference>
<keyword evidence="3" id="KW-1185">Reference proteome</keyword>
<proteinExistence type="predicted"/>
<name>A0AAD8EDB3_DIPPU</name>
<feature type="non-terminal residue" evidence="2">
    <location>
        <position position="104"/>
    </location>
</feature>
<evidence type="ECO:0000313" key="2">
    <source>
        <dbReference type="EMBL" id="KAJ9585644.1"/>
    </source>
</evidence>
<reference evidence="2" key="1">
    <citation type="journal article" date="2023" name="IScience">
        <title>Live-bearing cockroach genome reveals convergent evolutionary mechanisms linked to viviparity in insects and beyond.</title>
        <authorList>
            <person name="Fouks B."/>
            <person name="Harrison M.C."/>
            <person name="Mikhailova A.A."/>
            <person name="Marchal E."/>
            <person name="English S."/>
            <person name="Carruthers M."/>
            <person name="Jennings E.C."/>
            <person name="Chiamaka E.L."/>
            <person name="Frigard R.A."/>
            <person name="Pippel M."/>
            <person name="Attardo G.M."/>
            <person name="Benoit J.B."/>
            <person name="Bornberg-Bauer E."/>
            <person name="Tobe S.S."/>
        </authorList>
    </citation>
    <scope>NUCLEOTIDE SEQUENCE</scope>
    <source>
        <strain evidence="2">Stay&amp;Tobe</strain>
    </source>
</reference>
<organism evidence="2 3">
    <name type="scientific">Diploptera punctata</name>
    <name type="common">Pacific beetle cockroach</name>
    <dbReference type="NCBI Taxonomy" id="6984"/>
    <lineage>
        <taxon>Eukaryota</taxon>
        <taxon>Metazoa</taxon>
        <taxon>Ecdysozoa</taxon>
        <taxon>Arthropoda</taxon>
        <taxon>Hexapoda</taxon>
        <taxon>Insecta</taxon>
        <taxon>Pterygota</taxon>
        <taxon>Neoptera</taxon>
        <taxon>Polyneoptera</taxon>
        <taxon>Dictyoptera</taxon>
        <taxon>Blattodea</taxon>
        <taxon>Blaberoidea</taxon>
        <taxon>Blaberidae</taxon>
        <taxon>Diplopterinae</taxon>
        <taxon>Diploptera</taxon>
    </lineage>
</organism>
<reference evidence="2" key="2">
    <citation type="submission" date="2023-05" db="EMBL/GenBank/DDBJ databases">
        <authorList>
            <person name="Fouks B."/>
        </authorList>
    </citation>
    <scope>NUCLEOTIDE SEQUENCE</scope>
    <source>
        <strain evidence="2">Stay&amp;Tobe</strain>
        <tissue evidence="2">Testes</tissue>
    </source>
</reference>
<feature type="non-terminal residue" evidence="2">
    <location>
        <position position="1"/>
    </location>
</feature>
<dbReference type="AlphaFoldDB" id="A0AAD8EDB3"/>
<evidence type="ECO:0000256" key="1">
    <source>
        <dbReference type="SAM" id="MobiDB-lite"/>
    </source>
</evidence>
<feature type="region of interest" description="Disordered" evidence="1">
    <location>
        <begin position="46"/>
        <end position="104"/>
    </location>
</feature>
<comment type="caution">
    <text evidence="2">The sequence shown here is derived from an EMBL/GenBank/DDBJ whole genome shotgun (WGS) entry which is preliminary data.</text>
</comment>
<evidence type="ECO:0000313" key="3">
    <source>
        <dbReference type="Proteomes" id="UP001233999"/>
    </source>
</evidence>
<sequence>SSQLIFSHLTKYESLLKLLPITGELTHLEFFGRLYQIPLLRQQVTSSGTQVSRVDRPPGDSPSNDGGATGGSGTRVDRSPEDLPSNDEIEPRAFICEPTPLGTR</sequence>
<gene>
    <name evidence="2" type="ORF">L9F63_002564</name>
</gene>
<dbReference type="Proteomes" id="UP001233999">
    <property type="component" value="Unassembled WGS sequence"/>
</dbReference>
<accession>A0AAD8EDB3</accession>
<protein>
    <submittedName>
        <fullName evidence="2">Uncharacterized protein</fullName>
    </submittedName>
</protein>